<dbReference type="SUPFAM" id="SSF56436">
    <property type="entry name" value="C-type lectin-like"/>
    <property type="match status" value="1"/>
</dbReference>
<dbReference type="PIR" id="T16264">
    <property type="entry name" value="T16264"/>
</dbReference>
<dbReference type="Proteomes" id="UP000001940">
    <property type="component" value="Chromosome II"/>
</dbReference>
<dbReference type="EMBL" id="BX284602">
    <property type="protein sequence ID" value="CCD70534.1"/>
    <property type="molecule type" value="Genomic_DNA"/>
</dbReference>
<dbReference type="RefSeq" id="NP_494813.2">
    <property type="nucleotide sequence ID" value="NM_062412.5"/>
</dbReference>
<evidence type="ECO:0000313" key="3">
    <source>
        <dbReference type="WormBase" id="F35D11.7"/>
    </source>
</evidence>
<dbReference type="FunCoup" id="Q20036">
    <property type="interactions" value="811"/>
</dbReference>
<dbReference type="HOGENOM" id="CLU_086458_0_0_1"/>
<dbReference type="eggNOG" id="KOG4297">
    <property type="taxonomic scope" value="Eukaryota"/>
</dbReference>
<proteinExistence type="evidence at protein level"/>
<dbReference type="STRING" id="6239.F35D11.7.1"/>
<evidence type="ECO:0000313" key="2">
    <source>
        <dbReference type="Proteomes" id="UP000001940"/>
    </source>
</evidence>
<gene>
    <name evidence="1 3" type="primary">clec-136</name>
    <name evidence="1" type="ORF">CELE_F35D11.7</name>
    <name evidence="3" type="ORF">F35D11.7</name>
</gene>
<dbReference type="AGR" id="WB:WBGene00018047"/>
<protein>
    <submittedName>
        <fullName evidence="1">C-type lectin domain-containing protein</fullName>
    </submittedName>
</protein>
<dbReference type="WormBase" id="F35D11.7">
    <property type="protein sequence ID" value="CE32649"/>
    <property type="gene ID" value="WBGene00018047"/>
    <property type="gene designation" value="clec-136"/>
</dbReference>
<dbReference type="PANTHER" id="PTHR23124:SF149">
    <property type="entry name" value="C-TYPE LECTIN-RELATED"/>
    <property type="match status" value="1"/>
</dbReference>
<dbReference type="InParanoid" id="Q20036"/>
<dbReference type="PeptideAtlas" id="Q20036"/>
<evidence type="ECO:0000313" key="1">
    <source>
        <dbReference type="EMBL" id="CCD70534.1"/>
    </source>
</evidence>
<reference evidence="1 2" key="1">
    <citation type="journal article" date="1998" name="Science">
        <title>Genome sequence of the nematode C. elegans: a platform for investigating biology.</title>
        <authorList>
            <consortium name="The C. elegans sequencing consortium"/>
            <person name="Sulson J.E."/>
            <person name="Waterston R."/>
        </authorList>
    </citation>
    <scope>NUCLEOTIDE SEQUENCE [LARGE SCALE GENOMIC DNA]</scope>
    <source>
        <strain evidence="1 2">Bristol N2</strain>
    </source>
</reference>
<keyword evidence="4" id="KW-1267">Proteomics identification</keyword>
<dbReference type="UCSC" id="F35D11.7">
    <property type="organism name" value="c. elegans"/>
</dbReference>
<accession>Q20036</accession>
<organism evidence="1 2">
    <name type="scientific">Caenorhabditis elegans</name>
    <dbReference type="NCBI Taxonomy" id="6239"/>
    <lineage>
        <taxon>Eukaryota</taxon>
        <taxon>Metazoa</taxon>
        <taxon>Ecdysozoa</taxon>
        <taxon>Nematoda</taxon>
        <taxon>Chromadorea</taxon>
        <taxon>Rhabditida</taxon>
        <taxon>Rhabditina</taxon>
        <taxon>Rhabditomorpha</taxon>
        <taxon>Rhabditoidea</taxon>
        <taxon>Rhabditidae</taxon>
        <taxon>Peloderinae</taxon>
        <taxon>Caenorhabditis</taxon>
    </lineage>
</organism>
<keyword evidence="2" id="KW-1185">Reference proteome</keyword>
<dbReference type="AlphaFoldDB" id="Q20036"/>
<dbReference type="PaxDb" id="6239-F35D11.7"/>
<dbReference type="KEGG" id="cel:CELE_F35D11.7"/>
<dbReference type="PANTHER" id="PTHR23124">
    <property type="entry name" value="C-TYPE LECTIN DOMAIN-CONTAINING PROTEIN-RELATED-RELATED"/>
    <property type="match status" value="1"/>
</dbReference>
<dbReference type="OrthoDB" id="5806112at2759"/>
<evidence type="ECO:0007829" key="4">
    <source>
        <dbReference type="PeptideAtlas" id="Q20036"/>
    </source>
</evidence>
<dbReference type="Bgee" id="WBGene00018047">
    <property type="expression patterns" value="Expressed in adult organism and 1 other cell type or tissue"/>
</dbReference>
<dbReference type="InterPro" id="IPR016187">
    <property type="entry name" value="CTDL_fold"/>
</dbReference>
<dbReference type="GeneID" id="173799"/>
<dbReference type="PhylomeDB" id="Q20036"/>
<dbReference type="OMA" id="KINTTAW"/>
<sequence>MFVFFLLFLTAVFAKDPQCPEGFSHVKRVPTARNNHTKDWCLGVFQFKNMGNRDRARSFCSYVNASLTIPENEHEIQVFSEIARAHGIEAPYAVDGQISPKCNGRINKVEIILRHRFNSTEEKGDCNIKNNLFLFDDVNSDTTFMLSHYKRRLPAAYMVHQADNGPIFRFAADCIVLKSGIVKANGTETRKNWGSLEFCVGKNAVQAYTDDEKPYGNDVEAVLCGRHPL</sequence>
<name>Q20036_CAEEL</name>
<dbReference type="CTD" id="173799"/>